<evidence type="ECO:0000313" key="1">
    <source>
        <dbReference type="EMBL" id="PBK68305.1"/>
    </source>
</evidence>
<protein>
    <recommendedName>
        <fullName evidence="3">Pheromone</fullName>
    </recommendedName>
</protein>
<name>A0A2H3BBR9_9AGAR</name>
<dbReference type="GO" id="GO:0000772">
    <property type="term" value="F:mating pheromone activity"/>
    <property type="evidence" value="ECO:0007669"/>
    <property type="project" value="InterPro"/>
</dbReference>
<accession>A0A2H3BBR9</accession>
<keyword evidence="2" id="KW-1185">Reference proteome</keyword>
<dbReference type="Proteomes" id="UP000218334">
    <property type="component" value="Unassembled WGS sequence"/>
</dbReference>
<evidence type="ECO:0000313" key="2">
    <source>
        <dbReference type="Proteomes" id="UP000218334"/>
    </source>
</evidence>
<proteinExistence type="predicted"/>
<reference evidence="2" key="1">
    <citation type="journal article" date="2017" name="Nat. Ecol. Evol.">
        <title>Genome expansion and lineage-specific genetic innovations in the forest pathogenic fungi Armillaria.</title>
        <authorList>
            <person name="Sipos G."/>
            <person name="Prasanna A.N."/>
            <person name="Walter M.C."/>
            <person name="O'Connor E."/>
            <person name="Balint B."/>
            <person name="Krizsan K."/>
            <person name="Kiss B."/>
            <person name="Hess J."/>
            <person name="Varga T."/>
            <person name="Slot J."/>
            <person name="Riley R."/>
            <person name="Boka B."/>
            <person name="Rigling D."/>
            <person name="Barry K."/>
            <person name="Lee J."/>
            <person name="Mihaltcheva S."/>
            <person name="LaButti K."/>
            <person name="Lipzen A."/>
            <person name="Waldron R."/>
            <person name="Moloney N.M."/>
            <person name="Sperisen C."/>
            <person name="Kredics L."/>
            <person name="Vagvoelgyi C."/>
            <person name="Patrignani A."/>
            <person name="Fitzpatrick D."/>
            <person name="Nagy I."/>
            <person name="Doyle S."/>
            <person name="Anderson J.B."/>
            <person name="Grigoriev I.V."/>
            <person name="Gueldener U."/>
            <person name="Muensterkoetter M."/>
            <person name="Nagy L.G."/>
        </authorList>
    </citation>
    <scope>NUCLEOTIDE SEQUENCE [LARGE SCALE GENOMIC DNA]</scope>
    <source>
        <strain evidence="2">28-4</strain>
    </source>
</reference>
<evidence type="ECO:0008006" key="3">
    <source>
        <dbReference type="Google" id="ProtNLM"/>
    </source>
</evidence>
<sequence>MDSFDTELELELALALSSSSSSSPEMGDLADVPVNFEYRDGSVAYTGCVVS</sequence>
<dbReference type="AlphaFoldDB" id="A0A2H3BBR9"/>
<dbReference type="GO" id="GO:0016020">
    <property type="term" value="C:membrane"/>
    <property type="evidence" value="ECO:0007669"/>
    <property type="project" value="InterPro"/>
</dbReference>
<gene>
    <name evidence="1" type="ORF">ARMSODRAFT_958424</name>
</gene>
<dbReference type="Pfam" id="PF08015">
    <property type="entry name" value="Pheromone"/>
    <property type="match status" value="1"/>
</dbReference>
<dbReference type="EMBL" id="KZ293433">
    <property type="protein sequence ID" value="PBK68305.1"/>
    <property type="molecule type" value="Genomic_DNA"/>
</dbReference>
<dbReference type="InterPro" id="IPR012597">
    <property type="entry name" value="Pheromone"/>
</dbReference>
<organism evidence="1 2">
    <name type="scientific">Armillaria solidipes</name>
    <dbReference type="NCBI Taxonomy" id="1076256"/>
    <lineage>
        <taxon>Eukaryota</taxon>
        <taxon>Fungi</taxon>
        <taxon>Dikarya</taxon>
        <taxon>Basidiomycota</taxon>
        <taxon>Agaricomycotina</taxon>
        <taxon>Agaricomycetes</taxon>
        <taxon>Agaricomycetidae</taxon>
        <taxon>Agaricales</taxon>
        <taxon>Marasmiineae</taxon>
        <taxon>Physalacriaceae</taxon>
        <taxon>Armillaria</taxon>
    </lineage>
</organism>